<evidence type="ECO:0000256" key="2">
    <source>
        <dbReference type="ARBA" id="ARBA00006957"/>
    </source>
</evidence>
<feature type="region of interest" description="Disordered" evidence="5">
    <location>
        <begin position="33"/>
        <end position="68"/>
    </location>
</feature>
<evidence type="ECO:0000256" key="1">
    <source>
        <dbReference type="ARBA" id="ARBA00004147"/>
    </source>
</evidence>
<evidence type="ECO:0000256" key="4">
    <source>
        <dbReference type="ARBA" id="ARBA00022562"/>
    </source>
</evidence>
<gene>
    <name evidence="6" type="primary">UL3</name>
</gene>
<dbReference type="GeneID" id="80536973"/>
<evidence type="ECO:0000256" key="3">
    <source>
        <dbReference type="ARBA" id="ARBA00022553"/>
    </source>
</evidence>
<comment type="subcellular location">
    <subcellularLocation>
        <location evidence="1">Host nucleus</location>
    </subcellularLocation>
</comment>
<comment type="similarity">
    <text evidence="2">Belongs to the alphaherpesvirinae HHV-1 UL3 family.</text>
</comment>
<dbReference type="RefSeq" id="YP_010798721.1">
    <property type="nucleotide sequence ID" value="NC_076512.1"/>
</dbReference>
<evidence type="ECO:0000313" key="6">
    <source>
        <dbReference type="EMBL" id="QPO25136.1"/>
    </source>
</evidence>
<name>A0ABX6WLW4_9ALPH</name>
<organism evidence="6 7">
    <name type="scientific">Bovine alphaherpesvirus 2</name>
    <dbReference type="NCBI Taxonomy" id="10295"/>
    <lineage>
        <taxon>Viruses</taxon>
        <taxon>Duplodnaviria</taxon>
        <taxon>Heunggongvirae</taxon>
        <taxon>Peploviricota</taxon>
        <taxon>Herviviricetes</taxon>
        <taxon>Herpesvirales</taxon>
        <taxon>Orthoherpesviridae</taxon>
        <taxon>Alphaherpesvirinae</taxon>
        <taxon>Simplexvirus</taxon>
        <taxon>Simplexvirus bovinealpha2</taxon>
    </lineage>
</organism>
<protein>
    <submittedName>
        <fullName evidence="6">Nuclear protein UL3</fullName>
    </submittedName>
</protein>
<keyword evidence="7" id="KW-1185">Reference proteome</keyword>
<keyword evidence="3" id="KW-0597">Phosphoprotein</keyword>
<dbReference type="InterPro" id="IPR005035">
    <property type="entry name" value="Herpes_UL3"/>
</dbReference>
<proteinExistence type="inferred from homology"/>
<accession>A0ABX6WLW4</accession>
<sequence length="216" mass="23670">MMPSVEGVPSAIAILATWGWDFASASSWEHVAESGARGPSDAARADNPDARSAARESDGSRLEQPKCGAAPAQYDGSYAAFDTLFMVSSIDELGRRQLTDTIRKDLRVSLSKFTIACTKTSSFSGTGAPQYRGRGGRGTGPGRGHKSLQMFVLCQRANARQVRDQLHMVIQSRKPRKYYTRSTDGRIRPAVPVFVHEFISTEPVRLHRDNVITPVE</sequence>
<dbReference type="EMBL" id="MT862163">
    <property type="protein sequence ID" value="QPO25136.1"/>
    <property type="molecule type" value="Genomic_DNA"/>
</dbReference>
<evidence type="ECO:0000256" key="5">
    <source>
        <dbReference type="SAM" id="MobiDB-lite"/>
    </source>
</evidence>
<dbReference type="Proteomes" id="UP000828537">
    <property type="component" value="Segment"/>
</dbReference>
<evidence type="ECO:0000313" key="7">
    <source>
        <dbReference type="Proteomes" id="UP000828537"/>
    </source>
</evidence>
<keyword evidence="4" id="KW-1048">Host nucleus</keyword>
<feature type="compositionally biased region" description="Basic and acidic residues" evidence="5">
    <location>
        <begin position="43"/>
        <end position="64"/>
    </location>
</feature>
<reference evidence="6 7" key="1">
    <citation type="journal article" date="2020" name="Arch.">
        <title>Full genome sequence of bovine alphaherpesvirus 2 (BoHV-2).</title>
        <authorList>
            <person name="Pfaff F."/>
            <person name="Neubauer-Juric A."/>
            <person name="Krebs S."/>
            <person name="Hauser A."/>
            <person name="Singer S."/>
            <person name="Blum H."/>
            <person name="Hoffmann B."/>
        </authorList>
    </citation>
    <scope>NUCLEOTIDE SEQUENCE [LARGE SCALE GENOMIC DNA]</scope>
    <source>
        <strain evidence="6 7">C1Z FZR</strain>
    </source>
</reference>
<dbReference type="Pfam" id="PF03369">
    <property type="entry name" value="Herpes_UL3"/>
    <property type="match status" value="1"/>
</dbReference>